<proteinExistence type="predicted"/>
<dbReference type="Proteomes" id="UP000198640">
    <property type="component" value="Unassembled WGS sequence"/>
</dbReference>
<evidence type="ECO:0000313" key="2">
    <source>
        <dbReference type="Proteomes" id="UP000198640"/>
    </source>
</evidence>
<reference evidence="1 2" key="1">
    <citation type="submission" date="2016-10" db="EMBL/GenBank/DDBJ databases">
        <authorList>
            <person name="de Groot N.N."/>
        </authorList>
    </citation>
    <scope>NUCLEOTIDE SEQUENCE [LARGE SCALE GENOMIC DNA]</scope>
    <source>
        <strain evidence="1 2">Nm1</strain>
    </source>
</reference>
<dbReference type="RefSeq" id="WP_090415614.1">
    <property type="nucleotide sequence ID" value="NZ_FNOY01000073.1"/>
</dbReference>
<dbReference type="InterPro" id="IPR002347">
    <property type="entry name" value="SDR_fam"/>
</dbReference>
<sequence length="232" mass="25851">MIPNVLITGSNRGLGLEWCRQYAKAGWRVFASCRFPEQADALQQLAAEYGTVVMHRLDVTEPDQINALAGALAEYPIDLLINNAGVYYEKYDRPGQPIDYAAWTHTFRVNTMGAMRVSQALLPHIRRSQKRLIAVITSHMGSIAEIERPGSYYYRSSKAALNAAMKGFSLELGALEIGVLLLHPGWVRTRMGGPDGLLSPQESIEGMRARVEAFTLADSGRFFRYDGTEIPW</sequence>
<keyword evidence="2" id="KW-1185">Reference proteome</keyword>
<dbReference type="PRINTS" id="PR00081">
    <property type="entry name" value="GDHRDH"/>
</dbReference>
<dbReference type="PANTHER" id="PTHR45458:SF1">
    <property type="entry name" value="SHORT CHAIN DEHYDROGENASE"/>
    <property type="match status" value="1"/>
</dbReference>
<dbReference type="OrthoDB" id="5786478at2"/>
<dbReference type="InterPro" id="IPR052184">
    <property type="entry name" value="SDR_enzymes"/>
</dbReference>
<gene>
    <name evidence="1" type="ORF">SAMN05421881_10738</name>
</gene>
<dbReference type="CDD" id="cd05325">
    <property type="entry name" value="carb_red_sniffer_like_SDR_c"/>
    <property type="match status" value="1"/>
</dbReference>
<dbReference type="SUPFAM" id="SSF51735">
    <property type="entry name" value="NAD(P)-binding Rossmann-fold domains"/>
    <property type="match status" value="1"/>
</dbReference>
<dbReference type="InterPro" id="IPR036291">
    <property type="entry name" value="NAD(P)-bd_dom_sf"/>
</dbReference>
<accession>A0A1H3NGI3</accession>
<dbReference type="Gene3D" id="3.40.50.720">
    <property type="entry name" value="NAD(P)-binding Rossmann-like Domain"/>
    <property type="match status" value="1"/>
</dbReference>
<name>A0A1H3NGI3_9PROT</name>
<organism evidence="1 2">
    <name type="scientific">Nitrosomonas halophila</name>
    <dbReference type="NCBI Taxonomy" id="44576"/>
    <lineage>
        <taxon>Bacteria</taxon>
        <taxon>Pseudomonadati</taxon>
        <taxon>Pseudomonadota</taxon>
        <taxon>Betaproteobacteria</taxon>
        <taxon>Nitrosomonadales</taxon>
        <taxon>Nitrosomonadaceae</taxon>
        <taxon>Nitrosomonas</taxon>
    </lineage>
</organism>
<dbReference type="Pfam" id="PF00106">
    <property type="entry name" value="adh_short"/>
    <property type="match status" value="1"/>
</dbReference>
<protein>
    <submittedName>
        <fullName evidence="1">NAD(P)-dependent dehydrogenase, short-chain alcohol dehydrogenase family</fullName>
    </submittedName>
</protein>
<evidence type="ECO:0000313" key="1">
    <source>
        <dbReference type="EMBL" id="SDY88031.1"/>
    </source>
</evidence>
<dbReference type="GO" id="GO:0016616">
    <property type="term" value="F:oxidoreductase activity, acting on the CH-OH group of donors, NAD or NADP as acceptor"/>
    <property type="evidence" value="ECO:0007669"/>
    <property type="project" value="TreeGrafter"/>
</dbReference>
<dbReference type="STRING" id="44576.SAMN05421881_10738"/>
<dbReference type="EMBL" id="FNOY01000073">
    <property type="protein sequence ID" value="SDY88031.1"/>
    <property type="molecule type" value="Genomic_DNA"/>
</dbReference>
<dbReference type="PANTHER" id="PTHR45458">
    <property type="entry name" value="SHORT-CHAIN DEHYDROGENASE/REDUCTASE SDR"/>
    <property type="match status" value="1"/>
</dbReference>
<dbReference type="AlphaFoldDB" id="A0A1H3NGI3"/>